<accession>A0A5B7JS13</accession>
<protein>
    <submittedName>
        <fullName evidence="1">Uncharacterized protein</fullName>
    </submittedName>
</protein>
<gene>
    <name evidence="1" type="ORF">E2C01_094278</name>
</gene>
<proteinExistence type="predicted"/>
<reference evidence="1" key="1">
    <citation type="submission" date="2019-05" db="EMBL/GenBank/DDBJ databases">
        <title>Another draft genome of Portunus trituberculatus and its Hox gene families provides insights of decapod evolution.</title>
        <authorList>
            <person name="Jeong J.-H."/>
            <person name="Song I."/>
            <person name="Kim S."/>
            <person name="Choi T."/>
            <person name="Kim D."/>
            <person name="Ryu S."/>
            <person name="Kim W."/>
        </authorList>
    </citation>
    <scope>NUCLEOTIDE SEQUENCE [LARGE SCALE GENOMIC DNA]</scope>
    <source>
        <tissue evidence="1">Muscle</tissue>
    </source>
</reference>
<organism evidence="1 2">
    <name type="scientific">Portunus trituberculatus</name>
    <name type="common">Swimming crab</name>
    <name type="synonym">Neptunus trituberculatus</name>
    <dbReference type="NCBI Taxonomy" id="210409"/>
    <lineage>
        <taxon>Eukaryota</taxon>
        <taxon>Metazoa</taxon>
        <taxon>Ecdysozoa</taxon>
        <taxon>Arthropoda</taxon>
        <taxon>Crustacea</taxon>
        <taxon>Multicrustacea</taxon>
        <taxon>Malacostraca</taxon>
        <taxon>Eumalacostraca</taxon>
        <taxon>Eucarida</taxon>
        <taxon>Decapoda</taxon>
        <taxon>Pleocyemata</taxon>
        <taxon>Brachyura</taxon>
        <taxon>Eubrachyura</taxon>
        <taxon>Portunoidea</taxon>
        <taxon>Portunidae</taxon>
        <taxon>Portuninae</taxon>
        <taxon>Portunus</taxon>
    </lineage>
</organism>
<evidence type="ECO:0000313" key="1">
    <source>
        <dbReference type="EMBL" id="MPC98892.1"/>
    </source>
</evidence>
<evidence type="ECO:0000313" key="2">
    <source>
        <dbReference type="Proteomes" id="UP000324222"/>
    </source>
</evidence>
<name>A0A5B7JS13_PORTR</name>
<dbReference type="Proteomes" id="UP000324222">
    <property type="component" value="Unassembled WGS sequence"/>
</dbReference>
<keyword evidence="2" id="KW-1185">Reference proteome</keyword>
<comment type="caution">
    <text evidence="1">The sequence shown here is derived from an EMBL/GenBank/DDBJ whole genome shotgun (WGS) entry which is preliminary data.</text>
</comment>
<dbReference type="AlphaFoldDB" id="A0A5B7JS13"/>
<sequence>MRNVRLHARHYHLRHVFSTQRWVSDMETVIIPRKISIIPPQVPPPGISKMPDAPPLWEILRRDWKDRTRNKNEIGDSISRRIRGEEEIKNVGRVSKTVRDTSRVLHQLL</sequence>
<dbReference type="EMBL" id="VSRR010116038">
    <property type="protein sequence ID" value="MPC98892.1"/>
    <property type="molecule type" value="Genomic_DNA"/>
</dbReference>